<evidence type="ECO:0000313" key="1">
    <source>
        <dbReference type="EMBL" id="SLM65056.1"/>
    </source>
</evidence>
<dbReference type="Proteomes" id="UP000294820">
    <property type="component" value="Chromosome 1"/>
</dbReference>
<evidence type="ECO:0008006" key="3">
    <source>
        <dbReference type="Google" id="ProtNLM"/>
    </source>
</evidence>
<gene>
    <name evidence="1" type="primary">yiiQ</name>
    <name evidence="1" type="ORF">DAQ1742_04307</name>
</gene>
<sequence length="209" mass="23325">MTKLDGDDKNVMMKNALLALCYLSISLLFPSFVRGDTLFQPRAASTAPYLLPSAPTFDMNLLQFRTRYNLSNPSLPLGEYKVVDTGDDSPALIRAASRINDRLYSSTALEKGTGKIKTMQITWLPKPRDPDQNGRRKQAIDYMAALLRTFMPSLTGEQSLKKVETLLEKGKGQRFYQQTEGALRYVVVDHGEKGLTFAVEPIKLALSDS</sequence>
<keyword evidence="2" id="KW-1185">Reference proteome</keyword>
<dbReference type="KEGG" id="daq:DAQ1742_04307"/>
<name>A0A375AGM1_9GAMM</name>
<protein>
    <recommendedName>
        <fullName evidence="3">DUF1454 family protein</fullName>
    </recommendedName>
</protein>
<dbReference type="Pfam" id="PF07305">
    <property type="entry name" value="DUF1454"/>
    <property type="match status" value="1"/>
</dbReference>
<evidence type="ECO:0000313" key="2">
    <source>
        <dbReference type="Proteomes" id="UP000294820"/>
    </source>
</evidence>
<dbReference type="AlphaFoldDB" id="A0A375AGM1"/>
<accession>A0A375AGM1</accession>
<proteinExistence type="predicted"/>
<dbReference type="EMBL" id="LT615367">
    <property type="protein sequence ID" value="SLM65056.1"/>
    <property type="molecule type" value="Genomic_DNA"/>
</dbReference>
<reference evidence="1 2" key="1">
    <citation type="submission" date="2016-09" db="EMBL/GenBank/DDBJ databases">
        <authorList>
            <person name="Reverchon S."/>
            <person name="Nasser W."/>
            <person name="Leonard S."/>
            <person name="Brochier C."/>
            <person name="Duprey A."/>
        </authorList>
    </citation>
    <scope>NUCLEOTIDE SEQUENCE [LARGE SCALE GENOMIC DNA]</scope>
    <source>
        <strain evidence="1 2">174/2</strain>
    </source>
</reference>
<organism evidence="1 2">
    <name type="scientific">Dickeya aquatica</name>
    <dbReference type="NCBI Taxonomy" id="1401087"/>
    <lineage>
        <taxon>Bacteria</taxon>
        <taxon>Pseudomonadati</taxon>
        <taxon>Pseudomonadota</taxon>
        <taxon>Gammaproteobacteria</taxon>
        <taxon>Enterobacterales</taxon>
        <taxon>Pectobacteriaceae</taxon>
        <taxon>Dickeya</taxon>
    </lineage>
</organism>
<dbReference type="InterPro" id="IPR009918">
    <property type="entry name" value="DUF1454"/>
</dbReference>